<comment type="similarity">
    <text evidence="2">Belongs to the PpiC/parvulin rotamase family.</text>
</comment>
<evidence type="ECO:0000313" key="6">
    <source>
        <dbReference type="EMBL" id="NIK88781.1"/>
    </source>
</evidence>
<dbReference type="GO" id="GO:0003755">
    <property type="term" value="F:peptidyl-prolyl cis-trans isomerase activity"/>
    <property type="evidence" value="ECO:0007669"/>
    <property type="project" value="UniProtKB-KW"/>
</dbReference>
<dbReference type="RefSeq" id="WP_167082927.1">
    <property type="nucleotide sequence ID" value="NZ_BAAADC010000001.1"/>
</dbReference>
<dbReference type="AlphaFoldDB" id="A0A846N0A1"/>
<dbReference type="EC" id="5.2.1.8" evidence="3"/>
<evidence type="ECO:0000256" key="2">
    <source>
        <dbReference type="ARBA" id="ARBA00007656"/>
    </source>
</evidence>
<name>A0A846N0A1_9PROT</name>
<organism evidence="6 7">
    <name type="scientific">Rhizomicrobium palustre</name>
    <dbReference type="NCBI Taxonomy" id="189966"/>
    <lineage>
        <taxon>Bacteria</taxon>
        <taxon>Pseudomonadati</taxon>
        <taxon>Pseudomonadota</taxon>
        <taxon>Alphaproteobacteria</taxon>
        <taxon>Micropepsales</taxon>
        <taxon>Micropepsaceae</taxon>
        <taxon>Rhizomicrobium</taxon>
    </lineage>
</organism>
<dbReference type="InterPro" id="IPR050245">
    <property type="entry name" value="PrsA_foldase"/>
</dbReference>
<dbReference type="InterPro" id="IPR000297">
    <property type="entry name" value="PPIase_PpiC"/>
</dbReference>
<evidence type="ECO:0000256" key="1">
    <source>
        <dbReference type="ARBA" id="ARBA00000971"/>
    </source>
</evidence>
<evidence type="ECO:0000259" key="5">
    <source>
        <dbReference type="Pfam" id="PF13145"/>
    </source>
</evidence>
<dbReference type="InterPro" id="IPR027304">
    <property type="entry name" value="Trigger_fact/SurA_dom_sf"/>
</dbReference>
<protein>
    <recommendedName>
        <fullName evidence="3">peptidylprolyl isomerase</fullName>
        <ecNumber evidence="3">5.2.1.8</ecNumber>
    </recommendedName>
</protein>
<dbReference type="PANTHER" id="PTHR47245">
    <property type="entry name" value="PEPTIDYLPROLYL ISOMERASE"/>
    <property type="match status" value="1"/>
</dbReference>
<comment type="caution">
    <text evidence="6">The sequence shown here is derived from an EMBL/GenBank/DDBJ whole genome shotgun (WGS) entry which is preliminary data.</text>
</comment>
<proteinExistence type="inferred from homology"/>
<keyword evidence="6" id="KW-0413">Isomerase</keyword>
<keyword evidence="7" id="KW-1185">Reference proteome</keyword>
<feature type="domain" description="PpiC" evidence="5">
    <location>
        <begin position="139"/>
        <end position="269"/>
    </location>
</feature>
<dbReference type="PANTHER" id="PTHR47245:SF2">
    <property type="entry name" value="PEPTIDYL-PROLYL CIS-TRANS ISOMERASE HP_0175-RELATED"/>
    <property type="match status" value="1"/>
</dbReference>
<evidence type="ECO:0000313" key="7">
    <source>
        <dbReference type="Proteomes" id="UP000570514"/>
    </source>
</evidence>
<dbReference type="EMBL" id="JAASRM010000001">
    <property type="protein sequence ID" value="NIK88781.1"/>
    <property type="molecule type" value="Genomic_DNA"/>
</dbReference>
<accession>A0A846N0A1</accession>
<gene>
    <name evidence="6" type="ORF">FHS83_002099</name>
</gene>
<dbReference type="SUPFAM" id="SSF109998">
    <property type="entry name" value="Triger factor/SurA peptide-binding domain-like"/>
    <property type="match status" value="1"/>
</dbReference>
<sequence length="304" mass="34165">MDAAIHQFKPKQALEDAAKPRHKITAALRKAAREPFFHFLFLGATIWAGVEYVEAQSERYVIHVGQAERQRLAIAYQQQYNQAPSPEQLQALTDRFIRQQIFVREGKALGLDKGDEIVERRIAQKYEFLQQDLGAPDVPDDATLKRWYDAHKVQYLTGPRVAFTQVYFSPDRDGEAGAKARAEKTLATLAGGHETRAPALGDAFPGPSDLPALSKDDAVRLFGDSQLSSALVDVAPGKWVGPFRSGYGWHLVYVSHRLAPSLPGFADIKGRLADDYREEQRRLENARAYEKLRVKYRVAFEGGR</sequence>
<evidence type="ECO:0000256" key="4">
    <source>
        <dbReference type="ARBA" id="ARBA00023110"/>
    </source>
</evidence>
<evidence type="ECO:0000256" key="3">
    <source>
        <dbReference type="ARBA" id="ARBA00013194"/>
    </source>
</evidence>
<dbReference type="Proteomes" id="UP000570514">
    <property type="component" value="Unassembled WGS sequence"/>
</dbReference>
<comment type="catalytic activity">
    <reaction evidence="1">
        <text>[protein]-peptidylproline (omega=180) = [protein]-peptidylproline (omega=0)</text>
        <dbReference type="Rhea" id="RHEA:16237"/>
        <dbReference type="Rhea" id="RHEA-COMP:10747"/>
        <dbReference type="Rhea" id="RHEA-COMP:10748"/>
        <dbReference type="ChEBI" id="CHEBI:83833"/>
        <dbReference type="ChEBI" id="CHEBI:83834"/>
        <dbReference type="EC" id="5.2.1.8"/>
    </reaction>
</comment>
<reference evidence="6 7" key="1">
    <citation type="submission" date="2020-03" db="EMBL/GenBank/DDBJ databases">
        <title>Genomic Encyclopedia of Type Strains, Phase IV (KMG-IV): sequencing the most valuable type-strain genomes for metagenomic binning, comparative biology and taxonomic classification.</title>
        <authorList>
            <person name="Goeker M."/>
        </authorList>
    </citation>
    <scope>NUCLEOTIDE SEQUENCE [LARGE SCALE GENOMIC DNA]</scope>
    <source>
        <strain evidence="6 7">DSM 19867</strain>
    </source>
</reference>
<dbReference type="Pfam" id="PF13145">
    <property type="entry name" value="Rotamase_2"/>
    <property type="match status" value="1"/>
</dbReference>
<keyword evidence="4" id="KW-0697">Rotamase</keyword>